<name>A0ACC3YQ59_COLTU</name>
<dbReference type="Proteomes" id="UP000805649">
    <property type="component" value="Unassembled WGS sequence"/>
</dbReference>
<comment type="caution">
    <text evidence="1">The sequence shown here is derived from an EMBL/GenBank/DDBJ whole genome shotgun (WGS) entry which is preliminary data.</text>
</comment>
<evidence type="ECO:0000313" key="1">
    <source>
        <dbReference type="EMBL" id="KAL0934066.1"/>
    </source>
</evidence>
<sequence length="197" mass="21701">MPKSNCCSNEYSIIKRSKKRYSYKADSLMKQTFSITSSTGQHLQLISYYPISHPGSSEIQQPSNDTRHYVKPPRTCSPPAQTLNYAQVPPAYHLVAIGRDPSPQLTTHRPLTTCAAWHQSSRLAQVQTTRAFESPCNSFRRVQMVLIDPEIGQGNLLGLLPGFSAISGPPQTLLSIGNLFESPLRSPYAEQGSAPAL</sequence>
<keyword evidence="2" id="KW-1185">Reference proteome</keyword>
<protein>
    <submittedName>
        <fullName evidence="1">cAMP-independent regulatory protein pac2</fullName>
    </submittedName>
</protein>
<proteinExistence type="predicted"/>
<organism evidence="1 2">
    <name type="scientific">Colletotrichum truncatum</name>
    <name type="common">Anthracnose fungus</name>
    <name type="synonym">Colletotrichum capsici</name>
    <dbReference type="NCBI Taxonomy" id="5467"/>
    <lineage>
        <taxon>Eukaryota</taxon>
        <taxon>Fungi</taxon>
        <taxon>Dikarya</taxon>
        <taxon>Ascomycota</taxon>
        <taxon>Pezizomycotina</taxon>
        <taxon>Sordariomycetes</taxon>
        <taxon>Hypocreomycetidae</taxon>
        <taxon>Glomerellales</taxon>
        <taxon>Glomerellaceae</taxon>
        <taxon>Colletotrichum</taxon>
        <taxon>Colletotrichum truncatum species complex</taxon>
    </lineage>
</organism>
<dbReference type="EMBL" id="VUJX02000007">
    <property type="protein sequence ID" value="KAL0934066.1"/>
    <property type="molecule type" value="Genomic_DNA"/>
</dbReference>
<gene>
    <name evidence="1" type="ORF">CTRU02_210865</name>
</gene>
<evidence type="ECO:0000313" key="2">
    <source>
        <dbReference type="Proteomes" id="UP000805649"/>
    </source>
</evidence>
<reference evidence="1 2" key="1">
    <citation type="journal article" date="2020" name="Phytopathology">
        <title>Genome Sequence Resources of Colletotrichum truncatum, C. plurivorum, C. musicola, and C. sojae: Four Species Pathogenic to Soybean (Glycine max).</title>
        <authorList>
            <person name="Rogerio F."/>
            <person name="Boufleur T.R."/>
            <person name="Ciampi-Guillardi M."/>
            <person name="Sukno S.A."/>
            <person name="Thon M.R."/>
            <person name="Massola Junior N.S."/>
            <person name="Baroncelli R."/>
        </authorList>
    </citation>
    <scope>NUCLEOTIDE SEQUENCE [LARGE SCALE GENOMIC DNA]</scope>
    <source>
        <strain evidence="1 2">CMES1059</strain>
    </source>
</reference>
<accession>A0ACC3YQ59</accession>